<evidence type="ECO:0000313" key="2">
    <source>
        <dbReference type="EMBL" id="MCV9934667.1"/>
    </source>
</evidence>
<keyword evidence="1" id="KW-0472">Membrane</keyword>
<dbReference type="AlphaFoldDB" id="A0A9X3CAP5"/>
<dbReference type="Proteomes" id="UP001151133">
    <property type="component" value="Unassembled WGS sequence"/>
</dbReference>
<feature type="transmembrane region" description="Helical" evidence="1">
    <location>
        <begin position="12"/>
        <end position="28"/>
    </location>
</feature>
<comment type="caution">
    <text evidence="2">The sequence shown here is derived from an EMBL/GenBank/DDBJ whole genome shotgun (WGS) entry which is preliminary data.</text>
</comment>
<dbReference type="EMBL" id="JAOZEV010000037">
    <property type="protein sequence ID" value="MCV9934667.1"/>
    <property type="molecule type" value="Genomic_DNA"/>
</dbReference>
<reference evidence="2" key="1">
    <citation type="submission" date="2022-10" db="EMBL/GenBank/DDBJ databases">
        <title>Two novel species of Flavobacterium.</title>
        <authorList>
            <person name="Liu Q."/>
            <person name="Xin Y.-H."/>
        </authorList>
    </citation>
    <scope>NUCLEOTIDE SEQUENCE</scope>
    <source>
        <strain evidence="2">LS1R47</strain>
    </source>
</reference>
<evidence type="ECO:0000256" key="1">
    <source>
        <dbReference type="SAM" id="Phobius"/>
    </source>
</evidence>
<organism evidence="2 3">
    <name type="scientific">Flavobacterium frigoritolerans</name>
    <dbReference type="NCBI Taxonomy" id="2987686"/>
    <lineage>
        <taxon>Bacteria</taxon>
        <taxon>Pseudomonadati</taxon>
        <taxon>Bacteroidota</taxon>
        <taxon>Flavobacteriia</taxon>
        <taxon>Flavobacteriales</taxon>
        <taxon>Flavobacteriaceae</taxon>
        <taxon>Flavobacterium</taxon>
    </lineage>
</organism>
<name>A0A9X3CAP5_9FLAO</name>
<proteinExistence type="predicted"/>
<gene>
    <name evidence="2" type="ORF">OIU80_20495</name>
</gene>
<keyword evidence="3" id="KW-1185">Reference proteome</keyword>
<protein>
    <recommendedName>
        <fullName evidence="4">Peptidoglycan binding-like domain-containing protein</fullName>
    </recommendedName>
</protein>
<dbReference type="RefSeq" id="WP_264288830.1">
    <property type="nucleotide sequence ID" value="NZ_JAOZEV010000037.1"/>
</dbReference>
<keyword evidence="1" id="KW-0812">Transmembrane</keyword>
<keyword evidence="1" id="KW-1133">Transmembrane helix</keyword>
<evidence type="ECO:0000313" key="3">
    <source>
        <dbReference type="Proteomes" id="UP001151133"/>
    </source>
</evidence>
<sequence>ESMKVKNEDKVLIGVGVVGIGLVGYLYWEKKKDEKEQEFLTDIPEPPPVVLDRPTNSLPKTGAVLNKNKVLGKGIKGVEVRELQRLLGITIDGNFGANTLTALQSKKGVSKISLNAYLKMPTKTTSKEIPTALVAPRKGQKLMANANSISLFNAKKTANGTYFNTGTKPFMGGSFNYGEHLGVFVGSKVGGQYLINRDNVYYFVNANAVKGY</sequence>
<feature type="non-terminal residue" evidence="2">
    <location>
        <position position="1"/>
    </location>
</feature>
<evidence type="ECO:0008006" key="4">
    <source>
        <dbReference type="Google" id="ProtNLM"/>
    </source>
</evidence>
<accession>A0A9X3CAP5</accession>